<dbReference type="Gene3D" id="2.40.50.140">
    <property type="entry name" value="Nucleic acid-binding proteins"/>
    <property type="match status" value="1"/>
</dbReference>
<dbReference type="InterPro" id="IPR037027">
    <property type="entry name" value="YqgF/RNaseH-like_dom_sf"/>
</dbReference>
<reference evidence="2" key="2">
    <citation type="submission" date="2021-04" db="EMBL/GenBank/DDBJ databases">
        <authorList>
            <person name="Gilroy R."/>
        </authorList>
    </citation>
    <scope>NUCLEOTIDE SEQUENCE</scope>
    <source>
        <strain evidence="2">421</strain>
    </source>
</reference>
<dbReference type="SUPFAM" id="SSF53098">
    <property type="entry name" value="Ribonuclease H-like"/>
    <property type="match status" value="1"/>
</dbReference>
<dbReference type="InterPro" id="IPR003029">
    <property type="entry name" value="S1_domain"/>
</dbReference>
<dbReference type="Pfam" id="PF16921">
    <property type="entry name" value="Tex_YqgF"/>
    <property type="match status" value="1"/>
</dbReference>
<dbReference type="FunFam" id="1.10.150.310:FF:000001">
    <property type="entry name" value="RNA-binding transcriptional accessory protein"/>
    <property type="match status" value="1"/>
</dbReference>
<dbReference type="Pfam" id="PF00575">
    <property type="entry name" value="S1"/>
    <property type="match status" value="1"/>
</dbReference>
<dbReference type="GO" id="GO:0003729">
    <property type="term" value="F:mRNA binding"/>
    <property type="evidence" value="ECO:0007669"/>
    <property type="project" value="TreeGrafter"/>
</dbReference>
<dbReference type="InterPro" id="IPR023323">
    <property type="entry name" value="Tex-like_dom_sf"/>
</dbReference>
<dbReference type="PANTHER" id="PTHR10724:SF10">
    <property type="entry name" value="S1 RNA-BINDING DOMAIN-CONTAINING PROTEIN 1"/>
    <property type="match status" value="1"/>
</dbReference>
<organism evidence="2 3">
    <name type="scientific">Candidatus Eubacterium faecipullorum</name>
    <dbReference type="NCBI Taxonomy" id="2838571"/>
    <lineage>
        <taxon>Bacteria</taxon>
        <taxon>Bacillati</taxon>
        <taxon>Bacillota</taxon>
        <taxon>Clostridia</taxon>
        <taxon>Eubacteriales</taxon>
        <taxon>Eubacteriaceae</taxon>
        <taxon>Eubacterium</taxon>
    </lineage>
</organism>
<dbReference type="InterPro" id="IPR006641">
    <property type="entry name" value="YqgF/RNaseH-like_dom"/>
</dbReference>
<dbReference type="InterPro" id="IPR023319">
    <property type="entry name" value="Tex-like_HTH_dom_sf"/>
</dbReference>
<name>A0A9D1RCQ9_9FIRM</name>
<protein>
    <submittedName>
        <fullName evidence="2">RNA-binding transcriptional accessory protein</fullName>
    </submittedName>
</protein>
<gene>
    <name evidence="2" type="ORF">IAA48_03020</name>
</gene>
<dbReference type="InterPro" id="IPR055179">
    <property type="entry name" value="Tex-like_central_region"/>
</dbReference>
<accession>A0A9D1RCQ9</accession>
<dbReference type="InterPro" id="IPR041692">
    <property type="entry name" value="HHH_9"/>
</dbReference>
<dbReference type="GO" id="GO:0006412">
    <property type="term" value="P:translation"/>
    <property type="evidence" value="ECO:0007669"/>
    <property type="project" value="TreeGrafter"/>
</dbReference>
<dbReference type="Gene3D" id="1.10.10.650">
    <property type="entry name" value="RuvA domain 2-like"/>
    <property type="match status" value="1"/>
</dbReference>
<dbReference type="PROSITE" id="PS50126">
    <property type="entry name" value="S1"/>
    <property type="match status" value="1"/>
</dbReference>
<dbReference type="AlphaFoldDB" id="A0A9D1RCQ9"/>
<dbReference type="FunFam" id="1.10.10.650:FF:000001">
    <property type="entry name" value="S1 RNA-binding domain 1"/>
    <property type="match status" value="1"/>
</dbReference>
<dbReference type="Pfam" id="PF22706">
    <property type="entry name" value="Tex_central_region"/>
    <property type="match status" value="1"/>
</dbReference>
<dbReference type="FunFam" id="3.30.420.140:FF:000001">
    <property type="entry name" value="RNA-binding transcriptional accessory protein"/>
    <property type="match status" value="1"/>
</dbReference>
<dbReference type="SUPFAM" id="SSF50249">
    <property type="entry name" value="Nucleic acid-binding proteins"/>
    <property type="match status" value="1"/>
</dbReference>
<proteinExistence type="predicted"/>
<reference evidence="2" key="1">
    <citation type="journal article" date="2021" name="PeerJ">
        <title>Extensive microbial diversity within the chicken gut microbiome revealed by metagenomics and culture.</title>
        <authorList>
            <person name="Gilroy R."/>
            <person name="Ravi A."/>
            <person name="Getino M."/>
            <person name="Pursley I."/>
            <person name="Horton D.L."/>
            <person name="Alikhan N.F."/>
            <person name="Baker D."/>
            <person name="Gharbi K."/>
            <person name="Hall N."/>
            <person name="Watson M."/>
            <person name="Adriaenssens E.M."/>
            <person name="Foster-Nyarko E."/>
            <person name="Jarju S."/>
            <person name="Secka A."/>
            <person name="Antonio M."/>
            <person name="Oren A."/>
            <person name="Chaudhuri R.R."/>
            <person name="La Ragione R."/>
            <person name="Hildebrand F."/>
            <person name="Pallen M.J."/>
        </authorList>
    </citation>
    <scope>NUCLEOTIDE SEQUENCE</scope>
    <source>
        <strain evidence="2">421</strain>
    </source>
</reference>
<dbReference type="Pfam" id="PF12836">
    <property type="entry name" value="HHH_3"/>
    <property type="match status" value="1"/>
</dbReference>
<dbReference type="FunFam" id="2.40.50.140:FF:000051">
    <property type="entry name" value="RNA-binding transcriptional accessory protein"/>
    <property type="match status" value="1"/>
</dbReference>
<dbReference type="SUPFAM" id="SSF158832">
    <property type="entry name" value="Tex N-terminal region-like"/>
    <property type="match status" value="1"/>
</dbReference>
<dbReference type="Pfam" id="PF09371">
    <property type="entry name" value="Tex_N"/>
    <property type="match status" value="1"/>
</dbReference>
<dbReference type="GO" id="GO:0003735">
    <property type="term" value="F:structural constituent of ribosome"/>
    <property type="evidence" value="ECO:0007669"/>
    <property type="project" value="TreeGrafter"/>
</dbReference>
<dbReference type="GO" id="GO:0006139">
    <property type="term" value="P:nucleobase-containing compound metabolic process"/>
    <property type="evidence" value="ECO:0007669"/>
    <property type="project" value="InterPro"/>
</dbReference>
<dbReference type="Pfam" id="PF17674">
    <property type="entry name" value="HHH_9"/>
    <property type="match status" value="1"/>
</dbReference>
<evidence type="ECO:0000313" key="3">
    <source>
        <dbReference type="Proteomes" id="UP000824205"/>
    </source>
</evidence>
<dbReference type="InterPro" id="IPR032639">
    <property type="entry name" value="Tex_YqgF"/>
</dbReference>
<dbReference type="InterPro" id="IPR012337">
    <property type="entry name" value="RNaseH-like_sf"/>
</dbReference>
<dbReference type="Gene3D" id="1.10.3500.10">
    <property type="entry name" value="Tex N-terminal region-like"/>
    <property type="match status" value="1"/>
</dbReference>
<dbReference type="PANTHER" id="PTHR10724">
    <property type="entry name" value="30S RIBOSOMAL PROTEIN S1"/>
    <property type="match status" value="1"/>
</dbReference>
<dbReference type="InterPro" id="IPR044146">
    <property type="entry name" value="S1_Tex"/>
</dbReference>
<dbReference type="InterPro" id="IPR050437">
    <property type="entry name" value="Ribos_protein_bS1-like"/>
</dbReference>
<dbReference type="Gene3D" id="3.30.420.140">
    <property type="entry name" value="YqgF/RNase H-like domain"/>
    <property type="match status" value="1"/>
</dbReference>
<dbReference type="EMBL" id="DXGE01000012">
    <property type="protein sequence ID" value="HIW85444.1"/>
    <property type="molecule type" value="Genomic_DNA"/>
</dbReference>
<dbReference type="CDD" id="cd05685">
    <property type="entry name" value="S1_Tex"/>
    <property type="match status" value="1"/>
</dbReference>
<evidence type="ECO:0000259" key="1">
    <source>
        <dbReference type="PROSITE" id="PS50126"/>
    </source>
</evidence>
<sequence length="713" mass="77847">MNVIETLAKEFNVNEHRIENTVALLDEGNTIPFIARYRKEATGSLDDQLLRSIADRLDYLRSLAEQKEKVTASITEQGAMTDELAAAIESAATLTELEDIYRPYRPKRKTRASVAKARGLEPLAKSILEQKDSFDPFSAAREFINEEVLTAQDALDGAKDIIAEIISDDANVRRQLRYMLRSHGTVTAKAAADDLGVYENYADYAEPVSKIANHRILAVNRAEKENVLKVGIELDKAIGMSVLTGLYVNGANASSQLVREAAEDSYSRLVYPAVEREIRNDLTQRASEDSIKVFAKNTAQLLMQPPVRGRVTIGLDPGYRTGCKVAVVDETGKALDTAVIYCAPPHSKIDEAKKIIKDLVKKYGVKMFAIGNGTATHETETFAAEVIRELDCGITYMVVNEAGASVYSASKLAAAEFPQYDVSLRSAVSLARRLQDPLAELVKIDPKSIGVGQYQHDMPQKELSHALDAVVEDCVNSVGVDLNTASPALLQRVSGITASVAENIVKYREENGAFTSRKQLMKVPKLGPKAFEQCAGFLRIPGAENVLDNTAVHPESYETAEKLLALCGVSNQDIAAGNITAVTKTVEQQGIAALAKELDTGVPTLADIVSEIGKPGRDPRDELPPPMLRTDVMGIEDLKPDMELKGTVRNVIDFGAFVDVGVHQDGLVHISQISNRFIRHPSEVLKVGQIVTVWVLSVDPAKNRISLTMKKPE</sequence>
<dbReference type="GO" id="GO:0005737">
    <property type="term" value="C:cytoplasm"/>
    <property type="evidence" value="ECO:0007669"/>
    <property type="project" value="UniProtKB-ARBA"/>
</dbReference>
<dbReference type="Gene3D" id="1.10.150.310">
    <property type="entry name" value="Tex RuvX-like domain-like"/>
    <property type="match status" value="1"/>
</dbReference>
<dbReference type="SMART" id="SM00732">
    <property type="entry name" value="YqgFc"/>
    <property type="match status" value="1"/>
</dbReference>
<dbReference type="InterPro" id="IPR012340">
    <property type="entry name" value="NA-bd_OB-fold"/>
</dbReference>
<dbReference type="SMART" id="SM00316">
    <property type="entry name" value="S1"/>
    <property type="match status" value="1"/>
</dbReference>
<evidence type="ECO:0000313" key="2">
    <source>
        <dbReference type="EMBL" id="HIW85444.1"/>
    </source>
</evidence>
<comment type="caution">
    <text evidence="2">The sequence shown here is derived from an EMBL/GenBank/DDBJ whole genome shotgun (WGS) entry which is preliminary data.</text>
</comment>
<dbReference type="SUPFAM" id="SSF47781">
    <property type="entry name" value="RuvA domain 2-like"/>
    <property type="match status" value="2"/>
</dbReference>
<dbReference type="InterPro" id="IPR010994">
    <property type="entry name" value="RuvA_2-like"/>
</dbReference>
<dbReference type="InterPro" id="IPR018974">
    <property type="entry name" value="Tex-like_N"/>
</dbReference>
<feature type="domain" description="S1 motif" evidence="1">
    <location>
        <begin position="641"/>
        <end position="710"/>
    </location>
</feature>
<dbReference type="Proteomes" id="UP000824205">
    <property type="component" value="Unassembled WGS sequence"/>
</dbReference>